<organism evidence="7">
    <name type="scientific">Homalodisca liturata</name>
    <dbReference type="NCBI Taxonomy" id="320908"/>
    <lineage>
        <taxon>Eukaryota</taxon>
        <taxon>Metazoa</taxon>
        <taxon>Ecdysozoa</taxon>
        <taxon>Arthropoda</taxon>
        <taxon>Hexapoda</taxon>
        <taxon>Insecta</taxon>
        <taxon>Pterygota</taxon>
        <taxon>Neoptera</taxon>
        <taxon>Paraneoptera</taxon>
        <taxon>Hemiptera</taxon>
        <taxon>Auchenorrhyncha</taxon>
        <taxon>Membracoidea</taxon>
        <taxon>Cicadellidae</taxon>
        <taxon>Cicadellinae</taxon>
        <taxon>Proconiini</taxon>
        <taxon>Homalodisca</taxon>
    </lineage>
</organism>
<feature type="non-terminal residue" evidence="7">
    <location>
        <position position="1"/>
    </location>
</feature>
<dbReference type="AlphaFoldDB" id="A0A1B6IP45"/>
<keyword evidence="4" id="KW-0443">Lipid metabolism</keyword>
<sequence length="138" mass="16612">ELDATICPVAIRYKKRLMDPYWNRRDSCFTMHLLYLMTRWRIDADVYWLEPARRAHDETAVEFSHRVKNTIAKKIGLKNTLWNGYFKSAPVLKDRMLFKMAYSNIYRKQQRRLLSEGRASDAEKGYFYLLDESLDYRS</sequence>
<name>A0A1B6IP45_9HEMI</name>
<keyword evidence="1" id="KW-0808">Transferase</keyword>
<evidence type="ECO:0000256" key="6">
    <source>
        <dbReference type="ARBA" id="ARBA00023315"/>
    </source>
</evidence>
<proteinExistence type="predicted"/>
<keyword evidence="3" id="KW-1133">Transmembrane helix</keyword>
<gene>
    <name evidence="7" type="ORF">g.58241</name>
</gene>
<evidence type="ECO:0000256" key="5">
    <source>
        <dbReference type="ARBA" id="ARBA00023136"/>
    </source>
</evidence>
<evidence type="ECO:0000256" key="1">
    <source>
        <dbReference type="ARBA" id="ARBA00022679"/>
    </source>
</evidence>
<dbReference type="GO" id="GO:0019432">
    <property type="term" value="P:triglyceride biosynthetic process"/>
    <property type="evidence" value="ECO:0007669"/>
    <property type="project" value="TreeGrafter"/>
</dbReference>
<accession>A0A1B6IP45</accession>
<dbReference type="GO" id="GO:0005783">
    <property type="term" value="C:endoplasmic reticulum"/>
    <property type="evidence" value="ECO:0007669"/>
    <property type="project" value="TreeGrafter"/>
</dbReference>
<feature type="non-terminal residue" evidence="7">
    <location>
        <position position="138"/>
    </location>
</feature>
<evidence type="ECO:0000256" key="3">
    <source>
        <dbReference type="ARBA" id="ARBA00022989"/>
    </source>
</evidence>
<reference evidence="7" key="1">
    <citation type="submission" date="2015-11" db="EMBL/GenBank/DDBJ databases">
        <title>De novo transcriptome assembly of four potential Pierce s Disease insect vectors from Arizona vineyards.</title>
        <authorList>
            <person name="Tassone E.E."/>
        </authorList>
    </citation>
    <scope>NUCLEOTIDE SEQUENCE</scope>
</reference>
<dbReference type="PANTHER" id="PTHR23063:SF2">
    <property type="entry name" value="GLYCEROL-3-PHOSPHATE ACYLTRANSFERASE 4, ISOFORM D-RELATED"/>
    <property type="match status" value="1"/>
</dbReference>
<dbReference type="PANTHER" id="PTHR23063">
    <property type="entry name" value="PHOSPHOLIPID ACYLTRANSFERASE"/>
    <property type="match status" value="1"/>
</dbReference>
<keyword evidence="2" id="KW-0812">Transmembrane</keyword>
<keyword evidence="5" id="KW-0472">Membrane</keyword>
<dbReference type="EMBL" id="GECU01019027">
    <property type="protein sequence ID" value="JAS88679.1"/>
    <property type="molecule type" value="Transcribed_RNA"/>
</dbReference>
<keyword evidence="6" id="KW-0012">Acyltransferase</keyword>
<dbReference type="GO" id="GO:0004366">
    <property type="term" value="F:glycerol-3-phosphate O-acyltransferase activity"/>
    <property type="evidence" value="ECO:0007669"/>
    <property type="project" value="TreeGrafter"/>
</dbReference>
<protein>
    <submittedName>
        <fullName evidence="7">Uncharacterized protein</fullName>
    </submittedName>
</protein>
<evidence type="ECO:0000256" key="4">
    <source>
        <dbReference type="ARBA" id="ARBA00023098"/>
    </source>
</evidence>
<evidence type="ECO:0000313" key="7">
    <source>
        <dbReference type="EMBL" id="JAS88679.1"/>
    </source>
</evidence>
<evidence type="ECO:0000256" key="2">
    <source>
        <dbReference type="ARBA" id="ARBA00022692"/>
    </source>
</evidence>